<sequence length="1053" mass="114090">MSSEKMGPVGGNMGDAFTDGAFAGVKKITVGKDLECVSYIKTQYEKDGKFETREHGTIRGELKEFAVDYPSECIIAVGGSYGNVDLYKAVLIKSLFFKTSYGRTSPIFGETNSSGKEFMLEGKNGGKLLGFLGRSGQAIDAIGAYFSPVPEPEKQEAIGGNMGDVFDDGVFECVKKITVGKDLGCVSYIKIEYEKDGKFETREHGTIRGELKEFAVDYPKECVIAVGGSYDHVDLYKAVLIKSLFFKTSYGRTSPIFGEKNSSGKEFLLEGRNGGKLLGFHGRSGQAIDAIGAYFWPFPAPVPEKREAMGGNMGDAFDDGVFDSVKKIIVGKDLGCVSYIKIEYAKDGKTETREHGTIRGELKEFAVDYPNECITSVGGSYGHVNLYKAVLIESLFFKTSYGRTSPIFGSSGNVAGKEFLLEGKNGGKLLGLHGRSGQAIDAIGAYFWSVPAPEKIEAMGGNMGVAFDDGVFDGVKKIIVGKDLGCVSYIKIEYEKNKKIETREHGTIRGELKEFAVDYPSECIIAVGGSYGNVDLYKAVLIKSLFFKTSYGRTSPIFGETNSSGKEFMLEGKNGGKLLGFLGRSGQAIDAIGAYFSPVPEPEKQEAIGGNMGDVFDDGVFECVKKITVGKDLGCVSYIKIEYEKDGKFETREHGTIRGELKEFAVDYPKECVIAVGGTYDHVDLYKAVLIKSLFFKTSYGRTSPIFGETNSSGKEFLLEGRNGGKLLGFHGRSGQAIDAIGAYFWPFPAPVPEKREAMGGNMGDAFDDGVFDSVKKIIVGKDLGCVSYIKIEYAKDGKTETREHRTIRGELKEFAVDYPNECITSVGGSYGHVNLYKAVLIESLFFKTSYGRTSPIFGSSGNVAGKEFLLEGKNGGKLLGLHGRSGQAIDAIGAYFWSVPAPEKIEAMGGNMGVAFDDGVFDGVKKIIVGKDLGCVSYIKIEYEKNKKIETREHGTIRGELKEFAVDYPYECITSVGGSYDHVDLYKAVLIKSLFFKTSYGRTSPIFGETNSSGNQLMLEGKNGGKLLGFHGRSGQAIDAIGAYFGCGNGGT</sequence>
<dbReference type="PANTHER" id="PTHR47293:SF75">
    <property type="entry name" value="MYROSINASE-BINDING PROTEIN 2"/>
    <property type="match status" value="1"/>
</dbReference>
<feature type="domain" description="Jacalin-type lectin" evidence="3">
    <location>
        <begin position="753"/>
        <end position="899"/>
    </location>
</feature>
<evidence type="ECO:0000256" key="1">
    <source>
        <dbReference type="ARBA" id="ARBA00006568"/>
    </source>
</evidence>
<feature type="domain" description="Jacalin-type lectin" evidence="3">
    <location>
        <begin position="903"/>
        <end position="1048"/>
    </location>
</feature>
<comment type="similarity">
    <text evidence="1">Belongs to the jacalin lectin family.</text>
</comment>
<gene>
    <name evidence="4" type="ORF">ISN45_Aa06g024380</name>
</gene>
<feature type="domain" description="Jacalin-type lectin" evidence="3">
    <location>
        <begin position="602"/>
        <end position="747"/>
    </location>
</feature>
<reference evidence="4 5" key="1">
    <citation type="submission" date="2020-12" db="EMBL/GenBank/DDBJ databases">
        <title>Concerted genomic and epigenomic changes stabilize Arabidopsis allopolyploids.</title>
        <authorList>
            <person name="Chen Z."/>
        </authorList>
    </citation>
    <scope>NUCLEOTIDE SEQUENCE [LARGE SCALE GENOMIC DNA]</scope>
    <source>
        <strain evidence="4">Allo738</strain>
        <tissue evidence="4">Leaf</tissue>
    </source>
</reference>
<feature type="domain" description="Jacalin-type lectin" evidence="3">
    <location>
        <begin position="453"/>
        <end position="598"/>
    </location>
</feature>
<comment type="caution">
    <text evidence="4">The sequence shown here is derived from an EMBL/GenBank/DDBJ whole genome shotgun (WGS) entry which is preliminary data.</text>
</comment>
<dbReference type="FunFam" id="2.100.10.30:FF:000001">
    <property type="entry name" value="Jacalin-related lectin 33"/>
    <property type="match status" value="7"/>
</dbReference>
<evidence type="ECO:0000313" key="5">
    <source>
        <dbReference type="Proteomes" id="UP000694240"/>
    </source>
</evidence>
<feature type="domain" description="Jacalin-type lectin" evidence="3">
    <location>
        <begin position="3"/>
        <end position="148"/>
    </location>
</feature>
<dbReference type="Proteomes" id="UP000694240">
    <property type="component" value="Chromosome 11"/>
</dbReference>
<name>A0A8T1Z0W0_9BRAS</name>
<proteinExistence type="inferred from homology"/>
<evidence type="ECO:0000256" key="2">
    <source>
        <dbReference type="ARBA" id="ARBA00022734"/>
    </source>
</evidence>
<keyword evidence="2" id="KW-0430">Lectin</keyword>
<dbReference type="PANTHER" id="PTHR47293">
    <property type="entry name" value="JACALIN-RELATED LECTIN 3"/>
    <property type="match status" value="1"/>
</dbReference>
<protein>
    <submittedName>
        <fullName evidence="4">Jacalin-like lectin domain</fullName>
    </submittedName>
</protein>
<keyword evidence="5" id="KW-1185">Reference proteome</keyword>
<feature type="domain" description="Jacalin-type lectin" evidence="3">
    <location>
        <begin position="152"/>
        <end position="297"/>
    </location>
</feature>
<dbReference type="GO" id="GO:0030246">
    <property type="term" value="F:carbohydrate binding"/>
    <property type="evidence" value="ECO:0007669"/>
    <property type="project" value="UniProtKB-KW"/>
</dbReference>
<dbReference type="InterPro" id="IPR001229">
    <property type="entry name" value="Jacalin-like_lectin_dom"/>
</dbReference>
<dbReference type="AlphaFoldDB" id="A0A8T1Z0W0"/>
<dbReference type="EMBL" id="JAEFBK010000011">
    <property type="protein sequence ID" value="KAG7551803.1"/>
    <property type="molecule type" value="Genomic_DNA"/>
</dbReference>
<organism evidence="4 5">
    <name type="scientific">Arabidopsis thaliana x Arabidopsis arenosa</name>
    <dbReference type="NCBI Taxonomy" id="1240361"/>
    <lineage>
        <taxon>Eukaryota</taxon>
        <taxon>Viridiplantae</taxon>
        <taxon>Streptophyta</taxon>
        <taxon>Embryophyta</taxon>
        <taxon>Tracheophyta</taxon>
        <taxon>Spermatophyta</taxon>
        <taxon>Magnoliopsida</taxon>
        <taxon>eudicotyledons</taxon>
        <taxon>Gunneridae</taxon>
        <taxon>Pentapetalae</taxon>
        <taxon>rosids</taxon>
        <taxon>malvids</taxon>
        <taxon>Brassicales</taxon>
        <taxon>Brassicaceae</taxon>
        <taxon>Camelineae</taxon>
        <taxon>Arabidopsis</taxon>
    </lineage>
</organism>
<evidence type="ECO:0000259" key="3">
    <source>
        <dbReference type="PROSITE" id="PS51752"/>
    </source>
</evidence>
<dbReference type="SMART" id="SM00915">
    <property type="entry name" value="Jacalin"/>
    <property type="match status" value="7"/>
</dbReference>
<feature type="domain" description="Jacalin-type lectin" evidence="3">
    <location>
        <begin position="303"/>
        <end position="449"/>
    </location>
</feature>
<dbReference type="PROSITE" id="PS51752">
    <property type="entry name" value="JACALIN_LECTIN"/>
    <property type="match status" value="7"/>
</dbReference>
<dbReference type="Pfam" id="PF01419">
    <property type="entry name" value="Jacalin"/>
    <property type="match status" value="7"/>
</dbReference>
<evidence type="ECO:0000313" key="4">
    <source>
        <dbReference type="EMBL" id="KAG7551803.1"/>
    </source>
</evidence>
<dbReference type="CDD" id="cd09612">
    <property type="entry name" value="Jacalin"/>
    <property type="match status" value="7"/>
</dbReference>
<dbReference type="InterPro" id="IPR033734">
    <property type="entry name" value="Jacalin-like_lectin_dom_plant"/>
</dbReference>
<accession>A0A8T1Z0W0</accession>